<dbReference type="AlphaFoldDB" id="A0A2A2SIT1"/>
<dbReference type="SMART" id="SM00052">
    <property type="entry name" value="EAL"/>
    <property type="match status" value="1"/>
</dbReference>
<dbReference type="Pfam" id="PF00563">
    <property type="entry name" value="EAL"/>
    <property type="match status" value="1"/>
</dbReference>
<feature type="domain" description="GGDEF" evidence="4">
    <location>
        <begin position="383"/>
        <end position="515"/>
    </location>
</feature>
<dbReference type="InterPro" id="IPR052155">
    <property type="entry name" value="Biofilm_reg_signaling"/>
</dbReference>
<dbReference type="SUPFAM" id="SSF55073">
    <property type="entry name" value="Nucleotide cyclase"/>
    <property type="match status" value="1"/>
</dbReference>
<dbReference type="PROSITE" id="PS50883">
    <property type="entry name" value="EAL"/>
    <property type="match status" value="1"/>
</dbReference>
<dbReference type="SUPFAM" id="SSF158472">
    <property type="entry name" value="HAMP domain-like"/>
    <property type="match status" value="1"/>
</dbReference>
<dbReference type="SMART" id="SM00267">
    <property type="entry name" value="GGDEF"/>
    <property type="match status" value="1"/>
</dbReference>
<feature type="domain" description="HAMP" evidence="3">
    <location>
        <begin position="296"/>
        <end position="347"/>
    </location>
</feature>
<keyword evidence="6" id="KW-1185">Reference proteome</keyword>
<dbReference type="OrthoDB" id="9814202at2"/>
<dbReference type="InterPro" id="IPR043128">
    <property type="entry name" value="Rev_trsase/Diguanyl_cyclase"/>
</dbReference>
<dbReference type="CDD" id="cd06225">
    <property type="entry name" value="HAMP"/>
    <property type="match status" value="1"/>
</dbReference>
<dbReference type="Gene3D" id="3.30.70.270">
    <property type="match status" value="1"/>
</dbReference>
<dbReference type="CDD" id="cd01948">
    <property type="entry name" value="EAL"/>
    <property type="match status" value="1"/>
</dbReference>
<dbReference type="Gene3D" id="6.10.340.10">
    <property type="match status" value="1"/>
</dbReference>
<accession>A0A2A2SIT1</accession>
<keyword evidence="1" id="KW-0812">Transmembrane</keyword>
<dbReference type="PANTHER" id="PTHR44757:SF2">
    <property type="entry name" value="BIOFILM ARCHITECTURE MAINTENANCE PROTEIN MBAA"/>
    <property type="match status" value="1"/>
</dbReference>
<dbReference type="NCBIfam" id="TIGR00254">
    <property type="entry name" value="GGDEF"/>
    <property type="match status" value="1"/>
</dbReference>
<dbReference type="EMBL" id="NSLI01000002">
    <property type="protein sequence ID" value="PAX09128.1"/>
    <property type="molecule type" value="Genomic_DNA"/>
</dbReference>
<evidence type="ECO:0000313" key="5">
    <source>
        <dbReference type="EMBL" id="PAX09128.1"/>
    </source>
</evidence>
<dbReference type="CDD" id="cd01949">
    <property type="entry name" value="GGDEF"/>
    <property type="match status" value="1"/>
</dbReference>
<dbReference type="InterPro" id="IPR029787">
    <property type="entry name" value="Nucleotide_cyclase"/>
</dbReference>
<keyword evidence="1" id="KW-0472">Membrane</keyword>
<dbReference type="PANTHER" id="PTHR44757">
    <property type="entry name" value="DIGUANYLATE CYCLASE DGCP"/>
    <property type="match status" value="1"/>
</dbReference>
<comment type="caution">
    <text evidence="5">The sequence shown here is derived from an EMBL/GenBank/DDBJ whole genome shotgun (WGS) entry which is preliminary data.</text>
</comment>
<dbReference type="Proteomes" id="UP000218151">
    <property type="component" value="Unassembled WGS sequence"/>
</dbReference>
<dbReference type="InterPro" id="IPR001633">
    <property type="entry name" value="EAL_dom"/>
</dbReference>
<evidence type="ECO:0000313" key="6">
    <source>
        <dbReference type="Proteomes" id="UP000218151"/>
    </source>
</evidence>
<dbReference type="Pfam" id="PF00990">
    <property type="entry name" value="GGDEF"/>
    <property type="match status" value="1"/>
</dbReference>
<feature type="transmembrane region" description="Helical" evidence="1">
    <location>
        <begin position="272"/>
        <end position="290"/>
    </location>
</feature>
<dbReference type="InterPro" id="IPR003660">
    <property type="entry name" value="HAMP_dom"/>
</dbReference>
<sequence>MRRPRLRFRSLRTKLGVLYAGLFALALLAIAGVVQVVVEATAHRHTTAELATSGAIFDRLWADRERSLAESAQILASDFGFRSAVASGDRDTIASALASLKTRAHVQAAMVVDLDGAVVGADGPLAAVAAELPFALAPGRRDAVSVADGRAYRFVVSPILAPTEIGWVVFALRLDGAEMRALERLSAIPLTATVLHRRNGRWAAIGGEIPPDASVDALVARAASDRRPATLSLRDGRALAVAKPLAGPSGSAEAAVLIRYPLRLALAQFRPLQIGIGFAGVAGLVLVLLGSGRLALGLTRPIAALDRAARELGEGARTELAVEGEDEIARLAESFNRMSAGIVERERRIAHMTFHDALTGLPNRAALRQAVEQAVARALRAGERAALLCIDLDGLQGVNDTLGHPAGDEMLRRIAASLAELAPDGTVARIGGDEFAILLSGAVSPDRPRQLAQAVLDRLREPIRVEGQLVTTGVGIGVAVAPGDGGDADELLKNADLALHRANADGRSAFRFFEPALDAAARARRELELDLRAALADGQFSLDYQPIVDLGSDRIGGFEALLRWRHPVRGLVSPAEFVPVAEETGLIVAIGEWVMHEACRAAASWPAPVRVAVNVSALQFRHGGLAATITQALAGSGLDPRRLEVEITESVFLDGDGPVAKLLHSLRALGVRVALDDFGTGFSSLSYLRAFPFDKIKIDRSFVIAVARDDGAAAIVNAIVALALALGMDTTAEGVEEVAQLNTLRAQGCGSIQGYLFSRPVGGDQVEALLGRRLARAA</sequence>
<dbReference type="Pfam" id="PF14827">
    <property type="entry name" value="dCache_3"/>
    <property type="match status" value="1"/>
</dbReference>
<evidence type="ECO:0000259" key="4">
    <source>
        <dbReference type="PROSITE" id="PS50887"/>
    </source>
</evidence>
<dbReference type="PROSITE" id="PS50887">
    <property type="entry name" value="GGDEF"/>
    <property type="match status" value="1"/>
</dbReference>
<organism evidence="5 6">
    <name type="scientific">Sphingomonas lenta</name>
    <dbReference type="NCBI Taxonomy" id="1141887"/>
    <lineage>
        <taxon>Bacteria</taxon>
        <taxon>Pseudomonadati</taxon>
        <taxon>Pseudomonadota</taxon>
        <taxon>Alphaproteobacteria</taxon>
        <taxon>Sphingomonadales</taxon>
        <taxon>Sphingomonadaceae</taxon>
        <taxon>Sphingomonas</taxon>
    </lineage>
</organism>
<keyword evidence="1" id="KW-1133">Transmembrane helix</keyword>
<proteinExistence type="predicted"/>
<protein>
    <submittedName>
        <fullName evidence="5">GGDEF domain-containing protein</fullName>
    </submittedName>
</protein>
<evidence type="ECO:0000256" key="1">
    <source>
        <dbReference type="SAM" id="Phobius"/>
    </source>
</evidence>
<dbReference type="GO" id="GO:0007165">
    <property type="term" value="P:signal transduction"/>
    <property type="evidence" value="ECO:0007669"/>
    <property type="project" value="InterPro"/>
</dbReference>
<dbReference type="PROSITE" id="PS50885">
    <property type="entry name" value="HAMP"/>
    <property type="match status" value="1"/>
</dbReference>
<dbReference type="InterPro" id="IPR035919">
    <property type="entry name" value="EAL_sf"/>
</dbReference>
<feature type="domain" description="EAL" evidence="2">
    <location>
        <begin position="524"/>
        <end position="774"/>
    </location>
</feature>
<dbReference type="GO" id="GO:0016020">
    <property type="term" value="C:membrane"/>
    <property type="evidence" value="ECO:0007669"/>
    <property type="project" value="InterPro"/>
</dbReference>
<gene>
    <name evidence="5" type="ORF">CKY28_04545</name>
</gene>
<dbReference type="SUPFAM" id="SSF141868">
    <property type="entry name" value="EAL domain-like"/>
    <property type="match status" value="1"/>
</dbReference>
<name>A0A2A2SIT1_9SPHN</name>
<dbReference type="Pfam" id="PF00672">
    <property type="entry name" value="HAMP"/>
    <property type="match status" value="1"/>
</dbReference>
<dbReference type="SMART" id="SM00304">
    <property type="entry name" value="HAMP"/>
    <property type="match status" value="1"/>
</dbReference>
<dbReference type="Gene3D" id="3.20.20.450">
    <property type="entry name" value="EAL domain"/>
    <property type="match status" value="1"/>
</dbReference>
<evidence type="ECO:0000259" key="2">
    <source>
        <dbReference type="PROSITE" id="PS50883"/>
    </source>
</evidence>
<evidence type="ECO:0000259" key="3">
    <source>
        <dbReference type="PROSITE" id="PS50885"/>
    </source>
</evidence>
<reference evidence="6" key="1">
    <citation type="submission" date="2017-09" db="EMBL/GenBank/DDBJ databases">
        <authorList>
            <person name="Feng G."/>
            <person name="Zhu H."/>
        </authorList>
    </citation>
    <scope>NUCLEOTIDE SEQUENCE [LARGE SCALE GENOMIC DNA]</scope>
    <source>
        <strain evidence="6">1PNM-20</strain>
    </source>
</reference>
<dbReference type="InterPro" id="IPR000160">
    <property type="entry name" value="GGDEF_dom"/>
</dbReference>
<dbReference type="InterPro" id="IPR029150">
    <property type="entry name" value="dCache_3"/>
</dbReference>